<dbReference type="Proteomes" id="UP000036893">
    <property type="component" value="Unassembled WGS sequence"/>
</dbReference>
<dbReference type="PROSITE" id="PS51761">
    <property type="entry name" value="GH11_3"/>
    <property type="match status" value="1"/>
</dbReference>
<feature type="active site" description="Proton donor" evidence="14">
    <location>
        <position position="210"/>
    </location>
</feature>
<dbReference type="InterPro" id="IPR033123">
    <property type="entry name" value="GH11_dom"/>
</dbReference>
<dbReference type="InterPro" id="IPR013319">
    <property type="entry name" value="GH11/12"/>
</dbReference>
<dbReference type="GeneID" id="66989829"/>
<feature type="compositionally biased region" description="Low complexity" evidence="15">
    <location>
        <begin position="235"/>
        <end position="244"/>
    </location>
</feature>
<keyword evidence="8 14" id="KW-0858">Xylan degradation</keyword>
<feature type="domain" description="CBM1" evidence="17">
    <location>
        <begin position="252"/>
        <end position="287"/>
    </location>
</feature>
<comment type="caution">
    <text evidence="19">The sequence shown here is derived from an EMBL/GenBank/DDBJ whole genome shotgun (WGS) entry which is preliminary data.</text>
</comment>
<dbReference type="InterPro" id="IPR018208">
    <property type="entry name" value="GH11_AS_1"/>
</dbReference>
<sequence length="439" mass="46658">MISFSSLSFGLAAIAGAYALPGDTSVNLAERQTITSSQTGTNNGYYYSFWTNGAGSVQYTNGAGGAYSVSWANQNGGDFTCGKGWNPGSDHDITFSGSFNPSGNAYLSVYGWTTSPLVEYYILENYGSYNPGSGMTHKGTVTSDGSTYDIYEHQQVNQPSIIGTATFNQYWSIRQNKRSSGTVTTANHFKAWASLGMNLGTHNYQIVSTEGYQSSGTSTITVSSGGSSSGGNGGSSSTTSSGGSSSTGGSGSCSALYGQCGGIGWSGPTCCSSGTCKFSNSYYSQCFASQTPAVLHGKINSAINDIILLVSLESVSTYLSLKATAILKRHRFAIAYGLYRCHIEPEAALCDKGFTRANHSRMKAISWVERDTRLTIVLTSIACSERKTGRYVNRYIHIMPMASITVAACQNLLAKEGSFWESFGLSSDRMRTATTSHKP</sequence>
<evidence type="ECO:0000256" key="6">
    <source>
        <dbReference type="ARBA" id="ARBA00012590"/>
    </source>
</evidence>
<organism evidence="19 20">
    <name type="scientific">Aspergillus udagawae</name>
    <dbReference type="NCBI Taxonomy" id="91492"/>
    <lineage>
        <taxon>Eukaryota</taxon>
        <taxon>Fungi</taxon>
        <taxon>Dikarya</taxon>
        <taxon>Ascomycota</taxon>
        <taxon>Pezizomycotina</taxon>
        <taxon>Eurotiomycetes</taxon>
        <taxon>Eurotiomycetidae</taxon>
        <taxon>Eurotiales</taxon>
        <taxon>Aspergillaceae</taxon>
        <taxon>Aspergillus</taxon>
        <taxon>Aspergillus subgen. Fumigati</taxon>
    </lineage>
</organism>
<keyword evidence="10 14" id="KW-0378">Hydrolase</keyword>
<evidence type="ECO:0000313" key="20">
    <source>
        <dbReference type="Proteomes" id="UP000036893"/>
    </source>
</evidence>
<evidence type="ECO:0000256" key="1">
    <source>
        <dbReference type="ARBA" id="ARBA00000681"/>
    </source>
</evidence>
<proteinExistence type="inferred from homology"/>
<dbReference type="PRINTS" id="PR00911">
    <property type="entry name" value="GLHYDRLASE11"/>
</dbReference>
<comment type="pathway">
    <text evidence="4 14">Glycan degradation; xylan degradation.</text>
</comment>
<accession>A0A8E0UYY3</accession>
<dbReference type="PROSITE" id="PS00777">
    <property type="entry name" value="GH11_2"/>
    <property type="match status" value="1"/>
</dbReference>
<dbReference type="GO" id="GO:0005576">
    <property type="term" value="C:extracellular region"/>
    <property type="evidence" value="ECO:0007669"/>
    <property type="project" value="UniProtKB-SubCell"/>
</dbReference>
<dbReference type="InterPro" id="IPR001137">
    <property type="entry name" value="Glyco_hydro_11"/>
</dbReference>
<keyword evidence="9 16" id="KW-0732">Signal</keyword>
<evidence type="ECO:0000256" key="15">
    <source>
        <dbReference type="SAM" id="MobiDB-lite"/>
    </source>
</evidence>
<dbReference type="FunFam" id="2.60.120.180:FF:000001">
    <property type="entry name" value="Endo-1,4-beta-xylanase"/>
    <property type="match status" value="1"/>
</dbReference>
<dbReference type="Gene3D" id="2.60.120.180">
    <property type="match status" value="1"/>
</dbReference>
<protein>
    <recommendedName>
        <fullName evidence="6 14">endo-1,4-beta-xylanase</fullName>
        <ecNumber evidence="6 14">3.2.1.8</ecNumber>
    </recommendedName>
</protein>
<dbReference type="InterPro" id="IPR000254">
    <property type="entry name" value="CBD"/>
</dbReference>
<dbReference type="GO" id="GO:0030248">
    <property type="term" value="F:cellulose binding"/>
    <property type="evidence" value="ECO:0007669"/>
    <property type="project" value="InterPro"/>
</dbReference>
<evidence type="ECO:0000256" key="4">
    <source>
        <dbReference type="ARBA" id="ARBA00004851"/>
    </source>
</evidence>
<keyword evidence="13 14" id="KW-0624">Polysaccharide degradation</keyword>
<comment type="function">
    <text evidence="2">Endo-1,4-beta-xylanase involved in the hydrolysis of xylan, a major structural heterogeneous polysaccharide found in plant biomass representing the second most abundant polysaccharide in the biosphere, after cellulose.</text>
</comment>
<dbReference type="PANTHER" id="PTHR46828:SF4">
    <property type="entry name" value="ENDO-1,4-BETA-XYLANASE"/>
    <property type="match status" value="1"/>
</dbReference>
<dbReference type="SUPFAM" id="SSF49899">
    <property type="entry name" value="Concanavalin A-like lectins/glucanases"/>
    <property type="match status" value="1"/>
</dbReference>
<comment type="catalytic activity">
    <reaction evidence="1 14">
        <text>Endohydrolysis of (1-&gt;4)-beta-D-xylosidic linkages in xylans.</text>
        <dbReference type="EC" id="3.2.1.8"/>
    </reaction>
</comment>
<gene>
    <name evidence="19" type="ORF">Aud_002353</name>
</gene>
<evidence type="ECO:0000256" key="2">
    <source>
        <dbReference type="ARBA" id="ARBA00002059"/>
    </source>
</evidence>
<dbReference type="PROSITE" id="PS00562">
    <property type="entry name" value="CBM1_1"/>
    <property type="match status" value="1"/>
</dbReference>
<evidence type="ECO:0000259" key="18">
    <source>
        <dbReference type="PROSITE" id="PS51761"/>
    </source>
</evidence>
<evidence type="ECO:0000256" key="16">
    <source>
        <dbReference type="SAM" id="SignalP"/>
    </source>
</evidence>
<feature type="signal peptide" evidence="16">
    <location>
        <begin position="1"/>
        <end position="19"/>
    </location>
</feature>
<dbReference type="Pfam" id="PF00457">
    <property type="entry name" value="Glyco_hydro_11"/>
    <property type="match status" value="1"/>
</dbReference>
<feature type="domain" description="GH11" evidence="18">
    <location>
        <begin position="33"/>
        <end position="223"/>
    </location>
</feature>
<reference evidence="19" key="2">
    <citation type="submission" date="2021-01" db="EMBL/GenBank/DDBJ databases">
        <title>Pan-genome distribution and transcriptional activeness of fungal secondary metabolism genes in Aspergillus section Fumigati.</title>
        <authorList>
            <person name="Takahashi H."/>
            <person name="Umemura M."/>
            <person name="Ninomiya A."/>
            <person name="Kusuya Y."/>
            <person name="Urayama S."/>
            <person name="Shimizu M."/>
            <person name="Watanabe A."/>
            <person name="Kamei K."/>
            <person name="Yaguchi T."/>
            <person name="Hagiwara D."/>
        </authorList>
    </citation>
    <scope>NUCLEOTIDE SEQUENCE</scope>
    <source>
        <strain evidence="19">IFM 46973</strain>
    </source>
</reference>
<evidence type="ECO:0000256" key="7">
    <source>
        <dbReference type="ARBA" id="ARBA00022525"/>
    </source>
</evidence>
<evidence type="ECO:0000256" key="11">
    <source>
        <dbReference type="ARBA" id="ARBA00023277"/>
    </source>
</evidence>
<evidence type="ECO:0000256" key="13">
    <source>
        <dbReference type="ARBA" id="ARBA00023326"/>
    </source>
</evidence>
<feature type="chain" id="PRO_5035001846" description="endo-1,4-beta-xylanase" evidence="16">
    <location>
        <begin position="20"/>
        <end position="439"/>
    </location>
</feature>
<evidence type="ECO:0000256" key="10">
    <source>
        <dbReference type="ARBA" id="ARBA00022801"/>
    </source>
</evidence>
<feature type="region of interest" description="Disordered" evidence="15">
    <location>
        <begin position="218"/>
        <end position="247"/>
    </location>
</feature>
<feature type="active site" description="Nucleophile" evidence="14">
    <location>
        <position position="119"/>
    </location>
</feature>
<evidence type="ECO:0000256" key="3">
    <source>
        <dbReference type="ARBA" id="ARBA00004613"/>
    </source>
</evidence>
<keyword evidence="12 14" id="KW-0326">Glycosidase</keyword>
<dbReference type="InterPro" id="IPR033119">
    <property type="entry name" value="GH11_AS_2"/>
</dbReference>
<dbReference type="GO" id="GO:0031176">
    <property type="term" value="F:endo-1,4-beta-xylanase activity"/>
    <property type="evidence" value="ECO:0007669"/>
    <property type="project" value="UniProtKB-UniRule"/>
</dbReference>
<dbReference type="InterPro" id="IPR035971">
    <property type="entry name" value="CBD_sf"/>
</dbReference>
<name>A0A8E0UYY3_9EURO</name>
<dbReference type="EC" id="3.2.1.8" evidence="6 14"/>
<evidence type="ECO:0000256" key="14">
    <source>
        <dbReference type="PROSITE-ProRule" id="PRU01097"/>
    </source>
</evidence>
<keyword evidence="11 14" id="KW-0119">Carbohydrate metabolism</keyword>
<comment type="similarity">
    <text evidence="5 14">Belongs to the glycosyl hydrolase 11 (cellulase G) family.</text>
</comment>
<reference evidence="19" key="1">
    <citation type="journal article" date="2015" name="Genome Announc.">
        <title>Draft Genome Sequence of the Pathogenic Filamentous Fungus Aspergillus udagawae Strain IFM 46973T.</title>
        <authorList>
            <person name="Kusuya Y."/>
            <person name="Takahashi-Nakaguchi A."/>
            <person name="Takahashi H."/>
            <person name="Yaguchi T."/>
        </authorList>
    </citation>
    <scope>NUCLEOTIDE SEQUENCE</scope>
    <source>
        <strain evidence="19">IFM 46973</strain>
    </source>
</reference>
<dbReference type="SMART" id="SM00236">
    <property type="entry name" value="fCBD"/>
    <property type="match status" value="1"/>
</dbReference>
<dbReference type="EMBL" id="BBXM02000002">
    <property type="protein sequence ID" value="GIC85994.1"/>
    <property type="molecule type" value="Genomic_DNA"/>
</dbReference>
<dbReference type="SUPFAM" id="SSF57180">
    <property type="entry name" value="Cellulose-binding domain"/>
    <property type="match status" value="1"/>
</dbReference>
<evidence type="ECO:0000256" key="12">
    <source>
        <dbReference type="ARBA" id="ARBA00023295"/>
    </source>
</evidence>
<dbReference type="UniPathway" id="UPA00114"/>
<dbReference type="PROSITE" id="PS00776">
    <property type="entry name" value="GH11_1"/>
    <property type="match status" value="1"/>
</dbReference>
<dbReference type="PANTHER" id="PTHR46828">
    <property type="entry name" value="ENDO-1,4-BETA-XYLANASE A-RELATED"/>
    <property type="match status" value="1"/>
</dbReference>
<dbReference type="InterPro" id="IPR013320">
    <property type="entry name" value="ConA-like_dom_sf"/>
</dbReference>
<evidence type="ECO:0000256" key="5">
    <source>
        <dbReference type="ARBA" id="ARBA00007792"/>
    </source>
</evidence>
<dbReference type="AlphaFoldDB" id="A0A8E0UYY3"/>
<evidence type="ECO:0000259" key="17">
    <source>
        <dbReference type="PROSITE" id="PS51164"/>
    </source>
</evidence>
<keyword evidence="7" id="KW-0964">Secreted</keyword>
<dbReference type="Pfam" id="PF00734">
    <property type="entry name" value="CBM_1"/>
    <property type="match status" value="1"/>
</dbReference>
<dbReference type="RefSeq" id="XP_043143260.1">
    <property type="nucleotide sequence ID" value="XM_043287325.1"/>
</dbReference>
<comment type="subcellular location">
    <subcellularLocation>
        <location evidence="3">Secreted</location>
    </subcellularLocation>
</comment>
<evidence type="ECO:0000313" key="19">
    <source>
        <dbReference type="EMBL" id="GIC85994.1"/>
    </source>
</evidence>
<dbReference type="PROSITE" id="PS51164">
    <property type="entry name" value="CBM1_2"/>
    <property type="match status" value="1"/>
</dbReference>
<evidence type="ECO:0000256" key="8">
    <source>
        <dbReference type="ARBA" id="ARBA00022651"/>
    </source>
</evidence>
<dbReference type="GO" id="GO:0045493">
    <property type="term" value="P:xylan catabolic process"/>
    <property type="evidence" value="ECO:0007669"/>
    <property type="project" value="UniProtKB-UniRule"/>
</dbReference>
<evidence type="ECO:0000256" key="9">
    <source>
        <dbReference type="ARBA" id="ARBA00022729"/>
    </source>
</evidence>